<evidence type="ECO:0000313" key="4">
    <source>
        <dbReference type="Proteomes" id="UP000248961"/>
    </source>
</evidence>
<dbReference type="InterPro" id="IPR022617">
    <property type="entry name" value="Rad60/SUMO-like_dom"/>
</dbReference>
<dbReference type="AlphaFoldDB" id="A0A395HM61"/>
<protein>
    <recommendedName>
        <fullName evidence="2">Ubiquitin-like domain-containing protein</fullName>
    </recommendedName>
</protein>
<gene>
    <name evidence="3" type="ORF">BO97DRAFT_199389</name>
</gene>
<reference evidence="3 4" key="1">
    <citation type="submission" date="2018-02" db="EMBL/GenBank/DDBJ databases">
        <title>The genomes of Aspergillus section Nigri reveals drivers in fungal speciation.</title>
        <authorList>
            <consortium name="DOE Joint Genome Institute"/>
            <person name="Vesth T.C."/>
            <person name="Nybo J."/>
            <person name="Theobald S."/>
            <person name="Brandl J."/>
            <person name="Frisvad J.C."/>
            <person name="Nielsen K.F."/>
            <person name="Lyhne E.K."/>
            <person name="Kogle M.E."/>
            <person name="Kuo A."/>
            <person name="Riley R."/>
            <person name="Clum A."/>
            <person name="Nolan M."/>
            <person name="Lipzen A."/>
            <person name="Salamov A."/>
            <person name="Henrissat B."/>
            <person name="Wiebenga A."/>
            <person name="De vries R.P."/>
            <person name="Grigoriev I.V."/>
            <person name="Mortensen U.H."/>
            <person name="Andersen M.R."/>
            <person name="Baker S.E."/>
        </authorList>
    </citation>
    <scope>NUCLEOTIDE SEQUENCE [LARGE SCALE GENOMIC DNA]</scope>
    <source>
        <strain evidence="3 4">CBS 101889</strain>
    </source>
</reference>
<evidence type="ECO:0000256" key="1">
    <source>
        <dbReference type="SAM" id="MobiDB-lite"/>
    </source>
</evidence>
<dbReference type="RefSeq" id="XP_025547860.1">
    <property type="nucleotide sequence ID" value="XM_025690520.1"/>
</dbReference>
<dbReference type="InterPro" id="IPR000626">
    <property type="entry name" value="Ubiquitin-like_dom"/>
</dbReference>
<evidence type="ECO:0000313" key="3">
    <source>
        <dbReference type="EMBL" id="RAL08706.1"/>
    </source>
</evidence>
<name>A0A395HM61_ASPHC</name>
<accession>A0A395HM61</accession>
<dbReference type="OrthoDB" id="3365399at2759"/>
<dbReference type="Proteomes" id="UP000248961">
    <property type="component" value="Unassembled WGS sequence"/>
</dbReference>
<dbReference type="Pfam" id="PF11976">
    <property type="entry name" value="Rad60-SLD"/>
    <property type="match status" value="1"/>
</dbReference>
<organism evidence="3 4">
    <name type="scientific">Aspergillus homomorphus (strain CBS 101889)</name>
    <dbReference type="NCBI Taxonomy" id="1450537"/>
    <lineage>
        <taxon>Eukaryota</taxon>
        <taxon>Fungi</taxon>
        <taxon>Dikarya</taxon>
        <taxon>Ascomycota</taxon>
        <taxon>Pezizomycotina</taxon>
        <taxon>Eurotiomycetes</taxon>
        <taxon>Eurotiomycetidae</taxon>
        <taxon>Eurotiales</taxon>
        <taxon>Aspergillaceae</taxon>
        <taxon>Aspergillus</taxon>
        <taxon>Aspergillus subgen. Circumdati</taxon>
    </lineage>
</organism>
<dbReference type="InterPro" id="IPR029071">
    <property type="entry name" value="Ubiquitin-like_domsf"/>
</dbReference>
<feature type="region of interest" description="Disordered" evidence="1">
    <location>
        <begin position="143"/>
        <end position="171"/>
    </location>
</feature>
<dbReference type="PROSITE" id="PS50053">
    <property type="entry name" value="UBIQUITIN_2"/>
    <property type="match status" value="1"/>
</dbReference>
<evidence type="ECO:0000259" key="2">
    <source>
        <dbReference type="PROSITE" id="PS50053"/>
    </source>
</evidence>
<feature type="compositionally biased region" description="Polar residues" evidence="1">
    <location>
        <begin position="155"/>
        <end position="171"/>
    </location>
</feature>
<dbReference type="EMBL" id="KZ824311">
    <property type="protein sequence ID" value="RAL08706.1"/>
    <property type="molecule type" value="Genomic_DNA"/>
</dbReference>
<sequence>MRSFFNKPSWASRGDETQDVKFYRHASQVYNDIVSANRDALRANHTQATRLKRRRTSNENHGDDTLSVRTCKGYEAAGDCQISSYNSVDQCKSAQESEDDLDYHVPDAPQHEPRFDDEYGFNHTKLRIAVKPRDEVVATGTTAANDMGGSRSAHMDTSQSSNMPSPTEPTMTISTHIPSSDDATVQILITSSINHTKPLIVRRKMHQPLKDVRLAWFNRQALPKELQSSIFLTWKGKRLFDVTTCRSLGIGAKGGHAYGTDVYGFPRNDCPDLQVHMEATTENCLDLNVDNTLPFANLEQNLGSAAGEPSLNSLVFKSPGIDDLRLKVSPQLQVSQLICLYREARQIPQEHDVYLIFDGERLESDHVLAEYDLENDDLLDVIVK</sequence>
<dbReference type="GeneID" id="37194809"/>
<dbReference type="SUPFAM" id="SSF54236">
    <property type="entry name" value="Ubiquitin-like"/>
    <property type="match status" value="1"/>
</dbReference>
<keyword evidence="4" id="KW-1185">Reference proteome</keyword>
<dbReference type="Gene3D" id="3.10.20.90">
    <property type="entry name" value="Phosphatidylinositol 3-kinase Catalytic Subunit, Chain A, domain 1"/>
    <property type="match status" value="1"/>
</dbReference>
<feature type="domain" description="Ubiquitin-like" evidence="2">
    <location>
        <begin position="312"/>
        <end position="384"/>
    </location>
</feature>
<dbReference type="VEuPathDB" id="FungiDB:BO97DRAFT_199389"/>
<proteinExistence type="predicted"/>